<dbReference type="GO" id="GO:0055085">
    <property type="term" value="P:transmembrane transport"/>
    <property type="evidence" value="ECO:0007669"/>
    <property type="project" value="InterPro"/>
</dbReference>
<keyword evidence="5 7" id="KW-1133">Transmembrane helix</keyword>
<evidence type="ECO:0000259" key="8">
    <source>
        <dbReference type="PROSITE" id="PS50928"/>
    </source>
</evidence>
<accession>A0A512NAG8</accession>
<dbReference type="InterPro" id="IPR000515">
    <property type="entry name" value="MetI-like"/>
</dbReference>
<feature type="transmembrane region" description="Helical" evidence="7">
    <location>
        <begin position="9"/>
        <end position="27"/>
    </location>
</feature>
<evidence type="ECO:0000256" key="5">
    <source>
        <dbReference type="ARBA" id="ARBA00022989"/>
    </source>
</evidence>
<dbReference type="CDD" id="cd06261">
    <property type="entry name" value="TM_PBP2"/>
    <property type="match status" value="1"/>
</dbReference>
<evidence type="ECO:0000256" key="6">
    <source>
        <dbReference type="ARBA" id="ARBA00023136"/>
    </source>
</evidence>
<dbReference type="Pfam" id="PF19300">
    <property type="entry name" value="BPD_transp_1_N"/>
    <property type="match status" value="1"/>
</dbReference>
<dbReference type="RefSeq" id="WP_147150047.1">
    <property type="nucleotide sequence ID" value="NZ_BKAJ01000050.1"/>
</dbReference>
<organism evidence="9 10">
    <name type="scientific">Reyranella soli</name>
    <dbReference type="NCBI Taxonomy" id="1230389"/>
    <lineage>
        <taxon>Bacteria</taxon>
        <taxon>Pseudomonadati</taxon>
        <taxon>Pseudomonadota</taxon>
        <taxon>Alphaproteobacteria</taxon>
        <taxon>Hyphomicrobiales</taxon>
        <taxon>Reyranellaceae</taxon>
        <taxon>Reyranella</taxon>
    </lineage>
</organism>
<dbReference type="GO" id="GO:0005886">
    <property type="term" value="C:plasma membrane"/>
    <property type="evidence" value="ECO:0007669"/>
    <property type="project" value="UniProtKB-SubCell"/>
</dbReference>
<gene>
    <name evidence="9" type="primary">dppB</name>
    <name evidence="9" type="ORF">RSO01_31290</name>
</gene>
<feature type="transmembrane region" description="Helical" evidence="7">
    <location>
        <begin position="101"/>
        <end position="124"/>
    </location>
</feature>
<keyword evidence="3" id="KW-1003">Cell membrane</keyword>
<dbReference type="PANTHER" id="PTHR43163">
    <property type="entry name" value="DIPEPTIDE TRANSPORT SYSTEM PERMEASE PROTEIN DPPB-RELATED"/>
    <property type="match status" value="1"/>
</dbReference>
<evidence type="ECO:0000256" key="4">
    <source>
        <dbReference type="ARBA" id="ARBA00022692"/>
    </source>
</evidence>
<feature type="transmembrane region" description="Helical" evidence="7">
    <location>
        <begin position="177"/>
        <end position="196"/>
    </location>
</feature>
<dbReference type="SUPFAM" id="SSF161098">
    <property type="entry name" value="MetI-like"/>
    <property type="match status" value="1"/>
</dbReference>
<dbReference type="Pfam" id="PF00528">
    <property type="entry name" value="BPD_transp_1"/>
    <property type="match status" value="1"/>
</dbReference>
<evidence type="ECO:0000313" key="10">
    <source>
        <dbReference type="Proteomes" id="UP000321058"/>
    </source>
</evidence>
<evidence type="ECO:0000256" key="3">
    <source>
        <dbReference type="ARBA" id="ARBA00022475"/>
    </source>
</evidence>
<dbReference type="OrthoDB" id="7834831at2"/>
<dbReference type="Proteomes" id="UP000321058">
    <property type="component" value="Unassembled WGS sequence"/>
</dbReference>
<dbReference type="PROSITE" id="PS50928">
    <property type="entry name" value="ABC_TM1"/>
    <property type="match status" value="1"/>
</dbReference>
<protein>
    <submittedName>
        <fullName evidence="9">Peptide ABC transporter permease</fullName>
    </submittedName>
</protein>
<evidence type="ECO:0000256" key="2">
    <source>
        <dbReference type="ARBA" id="ARBA00022448"/>
    </source>
</evidence>
<feature type="transmembrane region" description="Helical" evidence="7">
    <location>
        <begin position="136"/>
        <end position="157"/>
    </location>
</feature>
<dbReference type="EMBL" id="BKAJ01000050">
    <property type="protein sequence ID" value="GEP55963.1"/>
    <property type="molecule type" value="Genomic_DNA"/>
</dbReference>
<comment type="subcellular location">
    <subcellularLocation>
        <location evidence="1 7">Cell membrane</location>
        <topology evidence="1 7">Multi-pass membrane protein</topology>
    </subcellularLocation>
</comment>
<dbReference type="InterPro" id="IPR035906">
    <property type="entry name" value="MetI-like_sf"/>
</dbReference>
<keyword evidence="4 7" id="KW-0812">Transmembrane</keyword>
<keyword evidence="6 7" id="KW-0472">Membrane</keyword>
<proteinExistence type="inferred from homology"/>
<evidence type="ECO:0000256" key="1">
    <source>
        <dbReference type="ARBA" id="ARBA00004651"/>
    </source>
</evidence>
<sequence>MLAYIIRRVAYLVPVLLVLSMVVFTFVEMLPGNIIDTLVGSEGVNDPEVRKVLEKEYGLDQPVYIRYAKWLIRAVQGDFGYSLVTRRPVAVELMSGIPATVYLAVVGISLSMLIAVPLGTIAAVRRNTAIDYTAQVTSLIGISIPEFWFAILCVLFFSLYLGWLPSSGFANPFVDPWASLKFLILPAAAIGFRQAAYTTRLTRSSMLDEMNKEYVDTARSVGLSERKVIFKYTLRNAMIPTITISGLQLANLLGGTVVLESIFAWPGIGRAIFEAILQRDYPLVQAGVLVLGVIVVIMNLLVDLTYRLLNPRVKFG</sequence>
<keyword evidence="10" id="KW-1185">Reference proteome</keyword>
<dbReference type="PANTHER" id="PTHR43163:SF6">
    <property type="entry name" value="DIPEPTIDE TRANSPORT SYSTEM PERMEASE PROTEIN DPPB-RELATED"/>
    <property type="match status" value="1"/>
</dbReference>
<feature type="domain" description="ABC transmembrane type-1" evidence="8">
    <location>
        <begin position="97"/>
        <end position="302"/>
    </location>
</feature>
<reference evidence="9 10" key="1">
    <citation type="submission" date="2019-07" db="EMBL/GenBank/DDBJ databases">
        <title>Whole genome shotgun sequence of Reyranella soli NBRC 108950.</title>
        <authorList>
            <person name="Hosoyama A."/>
            <person name="Uohara A."/>
            <person name="Ohji S."/>
            <person name="Ichikawa N."/>
        </authorList>
    </citation>
    <scope>NUCLEOTIDE SEQUENCE [LARGE SCALE GENOMIC DNA]</scope>
    <source>
        <strain evidence="9 10">NBRC 108950</strain>
    </source>
</reference>
<name>A0A512NAG8_9HYPH</name>
<dbReference type="AlphaFoldDB" id="A0A512NAG8"/>
<dbReference type="Gene3D" id="1.10.3720.10">
    <property type="entry name" value="MetI-like"/>
    <property type="match status" value="1"/>
</dbReference>
<comment type="caution">
    <text evidence="9">The sequence shown here is derived from an EMBL/GenBank/DDBJ whole genome shotgun (WGS) entry which is preliminary data.</text>
</comment>
<feature type="transmembrane region" description="Helical" evidence="7">
    <location>
        <begin position="283"/>
        <end position="302"/>
    </location>
</feature>
<feature type="transmembrane region" description="Helical" evidence="7">
    <location>
        <begin position="237"/>
        <end position="263"/>
    </location>
</feature>
<evidence type="ECO:0000313" key="9">
    <source>
        <dbReference type="EMBL" id="GEP55963.1"/>
    </source>
</evidence>
<comment type="similarity">
    <text evidence="7">Belongs to the binding-protein-dependent transport system permease family.</text>
</comment>
<keyword evidence="2 7" id="KW-0813">Transport</keyword>
<evidence type="ECO:0000256" key="7">
    <source>
        <dbReference type="RuleBase" id="RU363032"/>
    </source>
</evidence>
<dbReference type="InterPro" id="IPR045621">
    <property type="entry name" value="BPD_transp_1_N"/>
</dbReference>